<evidence type="ECO:0000256" key="1">
    <source>
        <dbReference type="ARBA" id="ARBA00002190"/>
    </source>
</evidence>
<dbReference type="GO" id="GO:0003677">
    <property type="term" value="F:DNA binding"/>
    <property type="evidence" value="ECO:0007669"/>
    <property type="project" value="UniProtKB-UniRule"/>
</dbReference>
<keyword evidence="4 6" id="KW-0238">DNA-binding</keyword>
<evidence type="ECO:0000256" key="5">
    <source>
        <dbReference type="ARBA" id="ARBA00023172"/>
    </source>
</evidence>
<dbReference type="AlphaFoldDB" id="A0A7X8H028"/>
<dbReference type="Proteomes" id="UP000541058">
    <property type="component" value="Unassembled WGS sequence"/>
</dbReference>
<dbReference type="NCBIfam" id="NF033543">
    <property type="entry name" value="transpos_IS256"/>
    <property type="match status" value="1"/>
</dbReference>
<evidence type="ECO:0000256" key="6">
    <source>
        <dbReference type="RuleBase" id="RU365089"/>
    </source>
</evidence>
<dbReference type="EMBL" id="JAAYSM010000195">
    <property type="protein sequence ID" value="NLJ18429.1"/>
    <property type="molecule type" value="Genomic_DNA"/>
</dbReference>
<organism evidence="7 8">
    <name type="scientific">Globicatella sulfidifaciens</name>
    <dbReference type="NCBI Taxonomy" id="136093"/>
    <lineage>
        <taxon>Bacteria</taxon>
        <taxon>Bacillati</taxon>
        <taxon>Bacillota</taxon>
        <taxon>Bacilli</taxon>
        <taxon>Lactobacillales</taxon>
        <taxon>Aerococcaceae</taxon>
        <taxon>Globicatella</taxon>
    </lineage>
</organism>
<dbReference type="PANTHER" id="PTHR33217:SF7">
    <property type="entry name" value="TRANSPOSASE FOR INSERTION SEQUENCE ELEMENT IS1081"/>
    <property type="match status" value="1"/>
</dbReference>
<evidence type="ECO:0000256" key="2">
    <source>
        <dbReference type="ARBA" id="ARBA00010961"/>
    </source>
</evidence>
<dbReference type="PANTHER" id="PTHR33217">
    <property type="entry name" value="TRANSPOSASE FOR INSERTION SEQUENCE ELEMENT IS1081"/>
    <property type="match status" value="1"/>
</dbReference>
<evidence type="ECO:0000256" key="4">
    <source>
        <dbReference type="ARBA" id="ARBA00023125"/>
    </source>
</evidence>
<evidence type="ECO:0000256" key="3">
    <source>
        <dbReference type="ARBA" id="ARBA00022578"/>
    </source>
</evidence>
<comment type="caution">
    <text evidence="7">The sequence shown here is derived from an EMBL/GenBank/DDBJ whole genome shotgun (WGS) entry which is preliminary data.</text>
</comment>
<proteinExistence type="inferred from homology"/>
<name>A0A7X8H028_9LACT</name>
<gene>
    <name evidence="7" type="ORF">GX355_06160</name>
</gene>
<reference evidence="7 8" key="1">
    <citation type="journal article" date="2020" name="Biotechnol. Biofuels">
        <title>New insights from the biogas microbiome by comprehensive genome-resolved metagenomics of nearly 1600 species originating from multiple anaerobic digesters.</title>
        <authorList>
            <person name="Campanaro S."/>
            <person name="Treu L."/>
            <person name="Rodriguez-R L.M."/>
            <person name="Kovalovszki A."/>
            <person name="Ziels R.M."/>
            <person name="Maus I."/>
            <person name="Zhu X."/>
            <person name="Kougias P.G."/>
            <person name="Basile A."/>
            <person name="Luo G."/>
            <person name="Schluter A."/>
            <person name="Konstantinidis K.T."/>
            <person name="Angelidaki I."/>
        </authorList>
    </citation>
    <scope>NUCLEOTIDE SEQUENCE [LARGE SCALE GENOMIC DNA]</scope>
    <source>
        <strain evidence="7">AS23ysBPME_34</strain>
    </source>
</reference>
<evidence type="ECO:0000313" key="7">
    <source>
        <dbReference type="EMBL" id="NLJ18429.1"/>
    </source>
</evidence>
<accession>A0A7X8H028</accession>
<keyword evidence="5 6" id="KW-0233">DNA recombination</keyword>
<protein>
    <recommendedName>
        <fullName evidence="6">Mutator family transposase</fullName>
    </recommendedName>
</protein>
<dbReference type="GO" id="GO:0006313">
    <property type="term" value="P:DNA transposition"/>
    <property type="evidence" value="ECO:0007669"/>
    <property type="project" value="UniProtKB-UniRule"/>
</dbReference>
<dbReference type="RefSeq" id="WP_276648239.1">
    <property type="nucleotide sequence ID" value="NZ_JAAYSM010000195.1"/>
</dbReference>
<dbReference type="GO" id="GO:0004803">
    <property type="term" value="F:transposase activity"/>
    <property type="evidence" value="ECO:0007669"/>
    <property type="project" value="UniProtKB-UniRule"/>
</dbReference>
<dbReference type="Pfam" id="PF00872">
    <property type="entry name" value="Transposase_mut"/>
    <property type="match status" value="1"/>
</dbReference>
<dbReference type="InterPro" id="IPR001207">
    <property type="entry name" value="Transposase_mutator"/>
</dbReference>
<sequence length="391" mass="45611">MTQIHFTLDTNELQELISNSGADDASKLILTKFFNQLMENQRDEYCNVSPYERDEKRISQRNGYYERELTTRVGTLTLNVPRTRDGAFSTDIFERYQRNEKALVTAMLEMYVTGVSTRKVGKIVETLCGKHVSKSYVSSITKILDKDVEEFRTRRIDKEIPYLMTDVIYIKVREERRVVSKAVHIAIGVDSKGFKNILGFMISESETEETWSTFYQSMIDRGLSKVLMVISDAHKGQVNAIQKTFTDSVWQRCQVHFMRNVMTKLPKKNTQAVRTDIKNLFKINDIDAARIAKENIIKEYEASYPNMCTCLDDGFEESFQYTASEKTRYNRLKSTNLLERLNGEIRRREKVIRIFPNVESATRLIGAILKDMDEEWVTSTRRYIEYTHTNE</sequence>
<evidence type="ECO:0000313" key="8">
    <source>
        <dbReference type="Proteomes" id="UP000541058"/>
    </source>
</evidence>
<comment type="function">
    <text evidence="1 6">Required for the transposition of the insertion element.</text>
</comment>
<keyword evidence="6" id="KW-0814">Transposable element</keyword>
<comment type="similarity">
    <text evidence="2 6">Belongs to the transposase mutator family.</text>
</comment>
<keyword evidence="3 6" id="KW-0815">Transposition</keyword>